<feature type="compositionally biased region" description="Polar residues" evidence="1">
    <location>
        <begin position="1"/>
        <end position="19"/>
    </location>
</feature>
<keyword evidence="3" id="KW-1185">Reference proteome</keyword>
<evidence type="ECO:0000256" key="1">
    <source>
        <dbReference type="SAM" id="MobiDB-lite"/>
    </source>
</evidence>
<dbReference type="EMBL" id="CAINUL010000008">
    <property type="protein sequence ID" value="CAD0110904.1"/>
    <property type="molecule type" value="Genomic_DNA"/>
</dbReference>
<accession>A0A9N8KN15</accession>
<sequence>MSKFFGSQNTSAHNTTTRNQPDKNEDDDDDDGDGTDYGDEDDEDEEDDYYEPRRPLAFLRIEPFPRLNLSIDGSPIAIVDTSQFVEETEKKDLTAVHAIATILWNWHPNALRAFLDLQKYSAFEFAICDDYPGSKRITTHMITRHDRAILVGYYNQDMDWGHQVSYGILEDGRWKPLWGSSDGLGGNSRPEFIEMMGGMWARDQMYLKRWRPQEYRTIELTLGGGNVDPASLY</sequence>
<dbReference type="Proteomes" id="UP000745764">
    <property type="component" value="Unassembled WGS sequence"/>
</dbReference>
<protein>
    <submittedName>
        <fullName evidence="2">Uncharacterized protein</fullName>
    </submittedName>
</protein>
<proteinExistence type="predicted"/>
<organism evidence="2 3">
    <name type="scientific">Aureobasidium uvarum</name>
    <dbReference type="NCBI Taxonomy" id="2773716"/>
    <lineage>
        <taxon>Eukaryota</taxon>
        <taxon>Fungi</taxon>
        <taxon>Dikarya</taxon>
        <taxon>Ascomycota</taxon>
        <taxon>Pezizomycotina</taxon>
        <taxon>Dothideomycetes</taxon>
        <taxon>Dothideomycetidae</taxon>
        <taxon>Dothideales</taxon>
        <taxon>Saccotheciaceae</taxon>
        <taxon>Aureobasidium</taxon>
    </lineage>
</organism>
<feature type="region of interest" description="Disordered" evidence="1">
    <location>
        <begin position="1"/>
        <end position="52"/>
    </location>
</feature>
<gene>
    <name evidence="2" type="ORF">AWRI4620_LOCUS5159</name>
</gene>
<dbReference type="OrthoDB" id="432970at2759"/>
<feature type="compositionally biased region" description="Acidic residues" evidence="1">
    <location>
        <begin position="24"/>
        <end position="49"/>
    </location>
</feature>
<name>A0A9N8KN15_9PEZI</name>
<evidence type="ECO:0000313" key="2">
    <source>
        <dbReference type="EMBL" id="CAD0110904.1"/>
    </source>
</evidence>
<evidence type="ECO:0000313" key="3">
    <source>
        <dbReference type="Proteomes" id="UP000745764"/>
    </source>
</evidence>
<dbReference type="AlphaFoldDB" id="A0A9N8KN15"/>
<comment type="caution">
    <text evidence="2">The sequence shown here is derived from an EMBL/GenBank/DDBJ whole genome shotgun (WGS) entry which is preliminary data.</text>
</comment>
<reference evidence="2" key="1">
    <citation type="submission" date="2020-06" db="EMBL/GenBank/DDBJ databases">
        <authorList>
            <person name="Onetto C."/>
        </authorList>
    </citation>
    <scope>NUCLEOTIDE SEQUENCE</scope>
</reference>